<dbReference type="InterPro" id="IPR025668">
    <property type="entry name" value="Tnp_DDE_dom"/>
</dbReference>
<keyword evidence="3" id="KW-1185">Reference proteome</keyword>
<protein>
    <submittedName>
        <fullName evidence="2">Transposase</fullName>
    </submittedName>
</protein>
<name>A0A975H4X7_9BURK</name>
<dbReference type="KEGG" id="otd:J1M35_10235"/>
<dbReference type="AlphaFoldDB" id="A0A975H4X7"/>
<evidence type="ECO:0000313" key="2">
    <source>
        <dbReference type="EMBL" id="QTD47343.1"/>
    </source>
</evidence>
<organism evidence="2 3">
    <name type="scientific">Ottowia testudinis</name>
    <dbReference type="NCBI Taxonomy" id="2816950"/>
    <lineage>
        <taxon>Bacteria</taxon>
        <taxon>Pseudomonadati</taxon>
        <taxon>Pseudomonadota</taxon>
        <taxon>Betaproteobacteria</taxon>
        <taxon>Burkholderiales</taxon>
        <taxon>Comamonadaceae</taxon>
        <taxon>Ottowia</taxon>
    </lineage>
</organism>
<dbReference type="EMBL" id="CP071796">
    <property type="protein sequence ID" value="QTD47343.1"/>
    <property type="molecule type" value="Genomic_DNA"/>
</dbReference>
<evidence type="ECO:0000313" key="3">
    <source>
        <dbReference type="Proteomes" id="UP000663903"/>
    </source>
</evidence>
<dbReference type="Pfam" id="PF13701">
    <property type="entry name" value="DDE_Tnp_1_4"/>
    <property type="match status" value="1"/>
</dbReference>
<feature type="domain" description="Transposase DDE" evidence="1">
    <location>
        <begin position="72"/>
        <end position="379"/>
    </location>
</feature>
<proteinExistence type="predicted"/>
<sequence>MGQLAYFIEFLTLTGLWSGWQSGCPLSYTSPNAPTKAEVLGTWLLSVLSGHKRYSHVTAIRCDGVNPGLLGMKKVISEDALRRALTAIPEAEGAAWLDGHLSESVALLLDAPWILNIDSTVKPLYGKQEGAVVSYNPKKPGRPSHSYHTYLMAGLRLVVGAEVKAGNEHSGSHTLPGLLKILDGLPPGRKPKIVRGDCGFGTDAIMVALEEREQPYLFKLKLTKNVKRHIERLFREAGWRDAGQGWEGKDGELKLTGWEVARRVIVLRRPLQGEMLVAQEDDGQQLLGFIQADRKAGKHITGYEYAVMVTNLDAEILSLGQLYRDRADAENAFDELKNQWGWGGFTTHDLHRCQLSARAVALIYNWWSLFVRLASPEARREAITSRPWLMSSVGRKTEHAGQTTITLTGLHAHFSKAKQALMRVSAWLKAWGTQAAEQFNPTSVWSLCCDHLKHSLAQIGPPQALQFLTNHADGIV</sequence>
<gene>
    <name evidence="2" type="ORF">J1M35_10235</name>
</gene>
<accession>A0A975H4X7</accession>
<reference evidence="2" key="1">
    <citation type="submission" date="2021-03" db="EMBL/GenBank/DDBJ databases">
        <title>Ottowia sp. 27C isolated from the cloaca of a Giant Asian pond turtle (Heosemys grandis).</title>
        <authorList>
            <person name="Spergser J."/>
            <person name="Busse H.-J."/>
        </authorList>
    </citation>
    <scope>NUCLEOTIDE SEQUENCE</scope>
    <source>
        <strain evidence="2">27C</strain>
    </source>
</reference>
<evidence type="ECO:0000259" key="1">
    <source>
        <dbReference type="Pfam" id="PF13701"/>
    </source>
</evidence>
<dbReference type="Proteomes" id="UP000663903">
    <property type="component" value="Chromosome"/>
</dbReference>